<dbReference type="InterPro" id="IPR050250">
    <property type="entry name" value="Macrolide_Exporter_MacB"/>
</dbReference>
<dbReference type="InterPro" id="IPR017800">
    <property type="entry name" value="ADOP"/>
</dbReference>
<feature type="domain" description="MacB-like periplasmic core" evidence="9">
    <location>
        <begin position="26"/>
        <end position="237"/>
    </location>
</feature>
<dbReference type="PANTHER" id="PTHR30572:SF4">
    <property type="entry name" value="ABC TRANSPORTER PERMEASE YTRF"/>
    <property type="match status" value="1"/>
</dbReference>
<comment type="similarity">
    <text evidence="6">Belongs to the ABC-4 integral membrane protein family.</text>
</comment>
<keyword evidence="11" id="KW-1185">Reference proteome</keyword>
<dbReference type="GO" id="GO:0022857">
    <property type="term" value="F:transmembrane transporter activity"/>
    <property type="evidence" value="ECO:0007669"/>
    <property type="project" value="TreeGrafter"/>
</dbReference>
<dbReference type="Proteomes" id="UP000613768">
    <property type="component" value="Unassembled WGS sequence"/>
</dbReference>
<evidence type="ECO:0000256" key="5">
    <source>
        <dbReference type="ARBA" id="ARBA00023136"/>
    </source>
</evidence>
<proteinExistence type="inferred from homology"/>
<keyword evidence="5 7" id="KW-0472">Membrane</keyword>
<accession>A0AAW3ZQR8</accession>
<feature type="transmembrane region" description="Helical" evidence="7">
    <location>
        <begin position="371"/>
        <end position="391"/>
    </location>
</feature>
<dbReference type="Pfam" id="PF02687">
    <property type="entry name" value="FtsX"/>
    <property type="match status" value="2"/>
</dbReference>
<dbReference type="Pfam" id="PF12704">
    <property type="entry name" value="MacB_PCD"/>
    <property type="match status" value="2"/>
</dbReference>
<reference evidence="10 11" key="1">
    <citation type="submission" date="2020-09" db="EMBL/GenBank/DDBJ databases">
        <title>Pseudoxanthomonas sp. CAU 1598 isolated from sand of Yaerae Beach.</title>
        <authorList>
            <person name="Kim W."/>
        </authorList>
    </citation>
    <scope>NUCLEOTIDE SEQUENCE [LARGE SCALE GENOMIC DNA]</scope>
    <source>
        <strain evidence="10 11">CAU 1598</strain>
    </source>
</reference>
<feature type="transmembrane region" description="Helical" evidence="7">
    <location>
        <begin position="777"/>
        <end position="797"/>
    </location>
</feature>
<feature type="domain" description="MacB-like periplasmic core" evidence="9">
    <location>
        <begin position="426"/>
        <end position="657"/>
    </location>
</feature>
<name>A0AAW3ZQR8_9GAMM</name>
<evidence type="ECO:0000313" key="10">
    <source>
        <dbReference type="EMBL" id="MBD8528068.1"/>
    </source>
</evidence>
<comment type="caution">
    <text evidence="10">The sequence shown here is derived from an EMBL/GenBank/DDBJ whole genome shotgun (WGS) entry which is preliminary data.</text>
</comment>
<feature type="transmembrane region" description="Helical" evidence="7">
    <location>
        <begin position="691"/>
        <end position="716"/>
    </location>
</feature>
<feature type="domain" description="ABC3 transporter permease C-terminal" evidence="8">
    <location>
        <begin position="278"/>
        <end position="399"/>
    </location>
</feature>
<dbReference type="InterPro" id="IPR025857">
    <property type="entry name" value="MacB_PCD"/>
</dbReference>
<dbReference type="RefSeq" id="WP_192031489.1">
    <property type="nucleotide sequence ID" value="NZ_JACYTR010000080.1"/>
</dbReference>
<dbReference type="AlphaFoldDB" id="A0AAW3ZQR8"/>
<evidence type="ECO:0000256" key="6">
    <source>
        <dbReference type="ARBA" id="ARBA00038076"/>
    </source>
</evidence>
<feature type="transmembrane region" description="Helical" evidence="7">
    <location>
        <begin position="420"/>
        <end position="440"/>
    </location>
</feature>
<protein>
    <submittedName>
        <fullName evidence="10">ABC transporter permease</fullName>
    </submittedName>
</protein>
<evidence type="ECO:0000256" key="4">
    <source>
        <dbReference type="ARBA" id="ARBA00022989"/>
    </source>
</evidence>
<dbReference type="InterPro" id="IPR003838">
    <property type="entry name" value="ABC3_permease_C"/>
</dbReference>
<evidence type="ECO:0000259" key="9">
    <source>
        <dbReference type="Pfam" id="PF12704"/>
    </source>
</evidence>
<evidence type="ECO:0000256" key="3">
    <source>
        <dbReference type="ARBA" id="ARBA00022692"/>
    </source>
</evidence>
<dbReference type="EMBL" id="JACYTR010000080">
    <property type="protein sequence ID" value="MBD8528068.1"/>
    <property type="molecule type" value="Genomic_DNA"/>
</dbReference>
<organism evidence="10 11">
    <name type="scientific">Pseudomarimonas arenosa</name>
    <dbReference type="NCBI Taxonomy" id="2774145"/>
    <lineage>
        <taxon>Bacteria</taxon>
        <taxon>Pseudomonadati</taxon>
        <taxon>Pseudomonadota</taxon>
        <taxon>Gammaproteobacteria</taxon>
        <taxon>Lysobacterales</taxon>
        <taxon>Lysobacteraceae</taxon>
        <taxon>Pseudomarimonas</taxon>
    </lineage>
</organism>
<evidence type="ECO:0000256" key="1">
    <source>
        <dbReference type="ARBA" id="ARBA00004651"/>
    </source>
</evidence>
<feature type="domain" description="ABC3 transporter permease C-terminal" evidence="8">
    <location>
        <begin position="694"/>
        <end position="807"/>
    </location>
</feature>
<keyword evidence="4 7" id="KW-1133">Transmembrane helix</keyword>
<keyword evidence="2" id="KW-1003">Cell membrane</keyword>
<gene>
    <name evidence="10" type="ORF">IFO71_20155</name>
</gene>
<dbReference type="NCBIfam" id="TIGR03434">
    <property type="entry name" value="ADOP"/>
    <property type="match status" value="1"/>
</dbReference>
<evidence type="ECO:0000313" key="11">
    <source>
        <dbReference type="Proteomes" id="UP000613768"/>
    </source>
</evidence>
<evidence type="ECO:0000259" key="8">
    <source>
        <dbReference type="Pfam" id="PF02687"/>
    </source>
</evidence>
<dbReference type="PANTHER" id="PTHR30572">
    <property type="entry name" value="MEMBRANE COMPONENT OF TRANSPORTER-RELATED"/>
    <property type="match status" value="1"/>
</dbReference>
<dbReference type="GO" id="GO:0005886">
    <property type="term" value="C:plasma membrane"/>
    <property type="evidence" value="ECO:0007669"/>
    <property type="project" value="UniProtKB-SubCell"/>
</dbReference>
<sequence length="814" mass="88443">MSTLWFELKMAWRSLQRTPGFTLSAALMLCAGLAVCMYVFGAIQSFLMRPLPLNQPERLLHMEYTPLDNVPMSVEIGIRTFIDLEREQTQLNQLSGYHGGTLNLSDDDTRPERYNGAFVIGDMFAAYGVPAMLGRYLQPADQASEAEPTVLLGYSIWQQRYAADPAIIGRLIRVNGRPARVVGVMPNGFRFPFDNQVWVPIIRKTPDYPRDQDPTLEVFGRLKDGATQASVSEEMNALIGRIRQAHPDSVPATSVVIKPYQEEFVGSNTKKILWTMFAAVVFVLLIACANVANLLFARAAGRTRDIAVRSSLGATRARLAMGMVAESLILSFIAVIPAVLLAHWAGELTMEALRSGDDPPPFWMTESHFDWLFAACAVALAVLAGVVAGLLPGLRLARGSAAQVIRDGSASLTAGSTSKVLVVAEVAMSLALLVATGLMVRGILNLEQFDIGARSEGLVTARYGLFETQAADDAALRQHQRRVLEAMQKMPAVQGATLTTALPMANTGFTSWYSPEGEVIAEPQRTPMAYDVRVDQGFFELFQIGLQSGRLFDTRDRADSLPVAVISRALAERHWPGQDPLGKRLRMERYDRNEAPWVTVIGVVGEVAYDGEAIAQSRDGALRPAVYRPMDQAPSRFVSIAVAGSGDEQAVADAMREAMRQVDADTPLYWVRSLQSWIDGAATDHRIVGTIFSMFGVFSLALASAGLYAVLAFAVAQRTREIGVRRALGATARDILRMVVGQGAGQVALGLLLGLPLALGFGFALQDILYNVSSADPLTYIVVFGVFGLVALSASALPGRRALRVEPSEALRYG</sequence>
<keyword evidence="3 7" id="KW-0812">Transmembrane</keyword>
<evidence type="ECO:0000256" key="2">
    <source>
        <dbReference type="ARBA" id="ARBA00022475"/>
    </source>
</evidence>
<feature type="transmembrane region" description="Helical" evidence="7">
    <location>
        <begin position="747"/>
        <end position="765"/>
    </location>
</feature>
<feature type="transmembrane region" description="Helical" evidence="7">
    <location>
        <begin position="21"/>
        <end position="43"/>
    </location>
</feature>
<evidence type="ECO:0000256" key="7">
    <source>
        <dbReference type="SAM" id="Phobius"/>
    </source>
</evidence>
<feature type="transmembrane region" description="Helical" evidence="7">
    <location>
        <begin position="317"/>
        <end position="345"/>
    </location>
</feature>
<comment type="subcellular location">
    <subcellularLocation>
        <location evidence="1">Cell membrane</location>
        <topology evidence="1">Multi-pass membrane protein</topology>
    </subcellularLocation>
</comment>
<feature type="transmembrane region" description="Helical" evidence="7">
    <location>
        <begin position="272"/>
        <end position="296"/>
    </location>
</feature>